<keyword evidence="7" id="KW-1185">Reference proteome</keyword>
<evidence type="ECO:0000313" key="6">
    <source>
        <dbReference type="EnsemblPlants" id="cds.novel_model_4666_5bd9a17a"/>
    </source>
</evidence>
<accession>A0A803R3J4</accession>
<protein>
    <recommendedName>
        <fullName evidence="5">Ubiquitin-like protease family profile domain-containing protein</fullName>
    </recommendedName>
</protein>
<dbReference type="EnsemblPlants" id="novel_model_4666_5bd9a17a">
    <property type="protein sequence ID" value="cds.novel_model_4666_5bd9a17a"/>
    <property type="gene ID" value="novel_gene_2440_5bd9a17a"/>
</dbReference>
<dbReference type="InterPro" id="IPR003653">
    <property type="entry name" value="Peptidase_C48_C"/>
</dbReference>
<keyword evidence="2" id="KW-0645">Protease</keyword>
<dbReference type="GO" id="GO:0006508">
    <property type="term" value="P:proteolysis"/>
    <property type="evidence" value="ECO:0007669"/>
    <property type="project" value="UniProtKB-KW"/>
</dbReference>
<reference evidence="6" key="1">
    <citation type="submission" date="2018-11" db="EMBL/GenBank/DDBJ databases">
        <authorList>
            <person name="Grassa J C."/>
        </authorList>
    </citation>
    <scope>NUCLEOTIDE SEQUENCE [LARGE SCALE GENOMIC DNA]</scope>
</reference>
<evidence type="ECO:0000256" key="3">
    <source>
        <dbReference type="ARBA" id="ARBA00022801"/>
    </source>
</evidence>
<evidence type="ECO:0000256" key="4">
    <source>
        <dbReference type="SAM" id="MobiDB-lite"/>
    </source>
</evidence>
<organism evidence="6 7">
    <name type="scientific">Cannabis sativa</name>
    <name type="common">Hemp</name>
    <name type="synonym">Marijuana</name>
    <dbReference type="NCBI Taxonomy" id="3483"/>
    <lineage>
        <taxon>Eukaryota</taxon>
        <taxon>Viridiplantae</taxon>
        <taxon>Streptophyta</taxon>
        <taxon>Embryophyta</taxon>
        <taxon>Tracheophyta</taxon>
        <taxon>Spermatophyta</taxon>
        <taxon>Magnoliopsida</taxon>
        <taxon>eudicotyledons</taxon>
        <taxon>Gunneridae</taxon>
        <taxon>Pentapetalae</taxon>
        <taxon>rosids</taxon>
        <taxon>fabids</taxon>
        <taxon>Rosales</taxon>
        <taxon>Cannabaceae</taxon>
        <taxon>Cannabis</taxon>
    </lineage>
</organism>
<keyword evidence="3" id="KW-0378">Hydrolase</keyword>
<feature type="region of interest" description="Disordered" evidence="4">
    <location>
        <begin position="118"/>
        <end position="166"/>
    </location>
</feature>
<dbReference type="GO" id="GO:0008234">
    <property type="term" value="F:cysteine-type peptidase activity"/>
    <property type="evidence" value="ECO:0007669"/>
    <property type="project" value="InterPro"/>
</dbReference>
<evidence type="ECO:0000313" key="7">
    <source>
        <dbReference type="Proteomes" id="UP000596661"/>
    </source>
</evidence>
<evidence type="ECO:0000256" key="2">
    <source>
        <dbReference type="ARBA" id="ARBA00022670"/>
    </source>
</evidence>
<evidence type="ECO:0000256" key="1">
    <source>
        <dbReference type="ARBA" id="ARBA00005234"/>
    </source>
</evidence>
<dbReference type="Gramene" id="novel_model_4666_5bd9a17a">
    <property type="protein sequence ID" value="cds.novel_model_4666_5bd9a17a"/>
    <property type="gene ID" value="novel_gene_2440_5bd9a17a"/>
</dbReference>
<feature type="compositionally biased region" description="Basic residues" evidence="4">
    <location>
        <begin position="151"/>
        <end position="160"/>
    </location>
</feature>
<dbReference type="AlphaFoldDB" id="A0A803R3J4"/>
<dbReference type="EMBL" id="UZAU01000475">
    <property type="status" value="NOT_ANNOTATED_CDS"/>
    <property type="molecule type" value="Genomic_DNA"/>
</dbReference>
<dbReference type="Pfam" id="PF02902">
    <property type="entry name" value="Peptidase_C48"/>
    <property type="match status" value="1"/>
</dbReference>
<feature type="domain" description="Ubiquitin-like protease family profile" evidence="5">
    <location>
        <begin position="5"/>
        <end position="68"/>
    </location>
</feature>
<reference evidence="6" key="2">
    <citation type="submission" date="2021-03" db="UniProtKB">
        <authorList>
            <consortium name="EnsemblPlants"/>
        </authorList>
    </citation>
    <scope>IDENTIFICATION</scope>
</reference>
<evidence type="ECO:0000259" key="5">
    <source>
        <dbReference type="Pfam" id="PF02902"/>
    </source>
</evidence>
<dbReference type="InterPro" id="IPR038765">
    <property type="entry name" value="Papain-like_cys_pep_sf"/>
</dbReference>
<dbReference type="Proteomes" id="UP000596661">
    <property type="component" value="Chromosome 5"/>
</dbReference>
<name>A0A803R3J4_CANSA</name>
<proteinExistence type="inferred from homology"/>
<comment type="similarity">
    <text evidence="1">Belongs to the peptidase C48 family.</text>
</comment>
<sequence length="166" mass="18851">MHKRSRRSTCVEMLQTLDQLFAPVKPGDLNFSEFVIISSSKDYPQQQNGHDCGMFVMKYMESLFEENEILEEFDPIEARLDCVGKIVTHESNKAKHAVMEGVKKQFGLSKTKVLPSTSTTIALRSPSRSPRDPRFSTAKARSENMWTGKSKSPKTRHSKRLAISNK</sequence>
<dbReference type="SUPFAM" id="SSF54001">
    <property type="entry name" value="Cysteine proteinases"/>
    <property type="match status" value="1"/>
</dbReference>
<dbReference type="Gene3D" id="3.40.395.10">
    <property type="entry name" value="Adenoviral Proteinase, Chain A"/>
    <property type="match status" value="1"/>
</dbReference>